<dbReference type="AlphaFoldDB" id="A0A1H7X7N5"/>
<evidence type="ECO:0000313" key="4">
    <source>
        <dbReference type="Proteomes" id="UP000198883"/>
    </source>
</evidence>
<reference evidence="3" key="1">
    <citation type="submission" date="2016-10" db="EMBL/GenBank/DDBJ databases">
        <authorList>
            <person name="de Groot N.N."/>
        </authorList>
    </citation>
    <scope>NUCLEOTIDE SEQUENCE [LARGE SCALE GENOMIC DNA]</scope>
    <source>
        <strain evidence="3">DSM 24204</strain>
    </source>
</reference>
<dbReference type="Proteomes" id="UP000198883">
    <property type="component" value="Unassembled WGS sequence"/>
</dbReference>
<keyword evidence="1" id="KW-1133">Transmembrane helix</keyword>
<name>A0A1H7X7N5_9PAST</name>
<keyword evidence="1" id="KW-0472">Membrane</keyword>
<keyword evidence="5" id="KW-1185">Reference proteome</keyword>
<evidence type="ECO:0000313" key="5">
    <source>
        <dbReference type="Proteomes" id="UP001224812"/>
    </source>
</evidence>
<feature type="transmembrane region" description="Helical" evidence="1">
    <location>
        <begin position="25"/>
        <end position="52"/>
    </location>
</feature>
<reference evidence="4" key="2">
    <citation type="submission" date="2016-10" db="EMBL/GenBank/DDBJ databases">
        <authorList>
            <person name="Varghese N."/>
            <person name="Submissions S."/>
        </authorList>
    </citation>
    <scope>NUCLEOTIDE SEQUENCE [LARGE SCALE GENOMIC DNA]</scope>
    <source>
        <strain evidence="4">DSM 24204</strain>
    </source>
</reference>
<proteinExistence type="predicted"/>
<evidence type="ECO:0000313" key="2">
    <source>
        <dbReference type="EMBL" id="MDP8085556.1"/>
    </source>
</evidence>
<sequence>MNIAYKFILHSRNILLQFWRNEQGVYTVMMSVLSFVLLGFMALVVDGSGILLDKVRFTQGMEQAGLLVIAENNIGRPTLEHIAVTRQAVSEEEIKQFNNNELKAKQDKRNREMITSIVRSYMPLVYNSEGNQVNDEFEYTCNRLKNSKSVICNIQGSFDRPSWVYLGKDFGLTFAQTVKVDAANTLYMMKTRNEIPPTDLMLVMDLSGSMGYRTPSMPSFTKMQVLQQVLNELSQEFLDPKHFYKTSAYNRIGFTFFSLGVQRPEETPKCVLPYKFIGDAYRKRHIKVTASPFIEDTNSFGSRIDLDVIWSDLEILRRKITWYQDPMYQDGDGKKYKIWNMPSSISRILNEAVDYSGSINMINSFTGESIGEDFPIFDKNRYCLGKTKDINTTQVWFKYKENTKLMNILDSIVPHPISETLASSGLLITPNLMMKKNLDPKALPENLGTNTQRTIVIFSDGVESVPGASSKVTARLINNGLCDRIREKIDTLQDNNFPLKKTKIAFVAFAYSTSNASIGATATWKKCVGSENFYKASNKDELLEAFRHISLVNEEVGHSTNDGTIK</sequence>
<dbReference type="EMBL" id="JASAVS010000012">
    <property type="protein sequence ID" value="MDP8085556.1"/>
    <property type="molecule type" value="Genomic_DNA"/>
</dbReference>
<dbReference type="Gene3D" id="3.40.50.410">
    <property type="entry name" value="von Willebrand factor, type A domain"/>
    <property type="match status" value="1"/>
</dbReference>
<reference evidence="2 5" key="3">
    <citation type="journal article" date="2023" name="Front. Microbiol.">
        <title>Phylogeography and host specificity of Pasteurellaceae pathogenic to sea-farmed fish in the north-east Atlantic.</title>
        <authorList>
            <person name="Gulla S."/>
            <person name="Colquhoun D.J."/>
            <person name="Olsen A.B."/>
            <person name="Spilsberg B."/>
            <person name="Lagesen K."/>
            <person name="Aakesson C.P."/>
            <person name="Strom S."/>
            <person name="Manji F."/>
            <person name="Birkbeck T.H."/>
            <person name="Nilsen H.K."/>
        </authorList>
    </citation>
    <scope>NUCLEOTIDE SEQUENCE [LARGE SCALE GENOMIC DNA]</scope>
    <source>
        <strain evidence="2 5">VIO11850</strain>
    </source>
</reference>
<accession>A0A1H7X7N5</accession>
<dbReference type="RefSeq" id="WP_090921647.1">
    <property type="nucleotide sequence ID" value="NZ_CP016180.1"/>
</dbReference>
<evidence type="ECO:0000256" key="1">
    <source>
        <dbReference type="SAM" id="Phobius"/>
    </source>
</evidence>
<dbReference type="STRING" id="97481.SAMN05444853_11145"/>
<keyword evidence="1" id="KW-0812">Transmembrane</keyword>
<organism evidence="3 4">
    <name type="scientific">Phocoenobacter skyensis</name>
    <dbReference type="NCBI Taxonomy" id="97481"/>
    <lineage>
        <taxon>Bacteria</taxon>
        <taxon>Pseudomonadati</taxon>
        <taxon>Pseudomonadota</taxon>
        <taxon>Gammaproteobacteria</taxon>
        <taxon>Pasteurellales</taxon>
        <taxon>Pasteurellaceae</taxon>
        <taxon>Phocoenobacter</taxon>
    </lineage>
</organism>
<evidence type="ECO:0000313" key="3">
    <source>
        <dbReference type="EMBL" id="SEM29089.1"/>
    </source>
</evidence>
<gene>
    <name evidence="2" type="ORF">QJT92_06435</name>
    <name evidence="3" type="ORF">SAMN05444853_11145</name>
</gene>
<dbReference type="SUPFAM" id="SSF53300">
    <property type="entry name" value="vWA-like"/>
    <property type="match status" value="1"/>
</dbReference>
<dbReference type="InterPro" id="IPR036465">
    <property type="entry name" value="vWFA_dom_sf"/>
</dbReference>
<dbReference type="Proteomes" id="UP001224812">
    <property type="component" value="Unassembled WGS sequence"/>
</dbReference>
<dbReference type="GeneID" id="83543790"/>
<dbReference type="EMBL" id="FOBN01000011">
    <property type="protein sequence ID" value="SEM29089.1"/>
    <property type="molecule type" value="Genomic_DNA"/>
</dbReference>
<dbReference type="OrthoDB" id="5670502at2"/>
<protein>
    <submittedName>
        <fullName evidence="2">Pilus assembly protein</fullName>
    </submittedName>
    <submittedName>
        <fullName evidence="3">Tight adherence protein G</fullName>
    </submittedName>
</protein>